<keyword evidence="4" id="KW-0949">S-adenosyl-L-methionine</keyword>
<evidence type="ECO:0000259" key="6">
    <source>
        <dbReference type="Pfam" id="PF05175"/>
    </source>
</evidence>
<evidence type="ECO:0000313" key="8">
    <source>
        <dbReference type="EMBL" id="SVD04770.1"/>
    </source>
</evidence>
<dbReference type="InterPro" id="IPR029063">
    <property type="entry name" value="SAM-dependent_MTases_sf"/>
</dbReference>
<sequence length="238" mass="25592">VLAETESRLVGSGHDRATAVREARWIVEEASGSTSVAELEVLATVRGMAYHEAMVERRLGGEPLQYVLGRWPFRTLDLMVDRRVLIPRPETEVVVGLVLDEVDRLAAERDPVVEPVLVADLGTGSGAIGLSVAVERVGTQVWCTDVSPDALAVARANCAGLGCPAQRVAVAEGSWFDALPVDLRGRFEVITSNPPYVAADEHLPAEVLDWEPGGALFSDDQGMADLQVLVDGAWDWLA</sequence>
<keyword evidence="2" id="KW-0489">Methyltransferase</keyword>
<dbReference type="PANTHER" id="PTHR18895">
    <property type="entry name" value="HEMK METHYLTRANSFERASE"/>
    <property type="match status" value="1"/>
</dbReference>
<dbReference type="InterPro" id="IPR004556">
    <property type="entry name" value="HemK-like"/>
</dbReference>
<dbReference type="NCBIfam" id="TIGR00536">
    <property type="entry name" value="hemK_fam"/>
    <property type="match status" value="1"/>
</dbReference>
<dbReference type="InterPro" id="IPR050320">
    <property type="entry name" value="N5-glutamine_MTase"/>
</dbReference>
<feature type="non-terminal residue" evidence="8">
    <location>
        <position position="238"/>
    </location>
</feature>
<dbReference type="GO" id="GO:0102559">
    <property type="term" value="F:peptide chain release factor N(5)-glutamine methyltransferase activity"/>
    <property type="evidence" value="ECO:0007669"/>
    <property type="project" value="UniProtKB-EC"/>
</dbReference>
<feature type="non-terminal residue" evidence="8">
    <location>
        <position position="1"/>
    </location>
</feature>
<dbReference type="Pfam" id="PF05175">
    <property type="entry name" value="MTS"/>
    <property type="match status" value="1"/>
</dbReference>
<keyword evidence="3" id="KW-0808">Transferase</keyword>
<dbReference type="InterPro" id="IPR040758">
    <property type="entry name" value="PrmC_N"/>
</dbReference>
<name>A0A382S4J1_9ZZZZ</name>
<evidence type="ECO:0000256" key="3">
    <source>
        <dbReference type="ARBA" id="ARBA00022679"/>
    </source>
</evidence>
<dbReference type="AlphaFoldDB" id="A0A382S4J1"/>
<evidence type="ECO:0000259" key="7">
    <source>
        <dbReference type="Pfam" id="PF17827"/>
    </source>
</evidence>
<feature type="domain" description="Release factor glutamine methyltransferase N-terminal" evidence="7">
    <location>
        <begin position="2"/>
        <end position="69"/>
    </location>
</feature>
<dbReference type="EC" id="2.1.1.297" evidence="1"/>
<feature type="domain" description="Methyltransferase small" evidence="6">
    <location>
        <begin position="118"/>
        <end position="200"/>
    </location>
</feature>
<dbReference type="Pfam" id="PF17827">
    <property type="entry name" value="PrmC_N"/>
    <property type="match status" value="1"/>
</dbReference>
<dbReference type="GO" id="GO:0005739">
    <property type="term" value="C:mitochondrion"/>
    <property type="evidence" value="ECO:0007669"/>
    <property type="project" value="TreeGrafter"/>
</dbReference>
<dbReference type="Gene3D" id="1.10.8.10">
    <property type="entry name" value="DNA helicase RuvA subunit, C-terminal domain"/>
    <property type="match status" value="1"/>
</dbReference>
<dbReference type="CDD" id="cd02440">
    <property type="entry name" value="AdoMet_MTases"/>
    <property type="match status" value="1"/>
</dbReference>
<comment type="catalytic activity">
    <reaction evidence="5">
        <text>L-glutaminyl-[peptide chain release factor] + S-adenosyl-L-methionine = N(5)-methyl-L-glutaminyl-[peptide chain release factor] + S-adenosyl-L-homocysteine + H(+)</text>
        <dbReference type="Rhea" id="RHEA:42896"/>
        <dbReference type="Rhea" id="RHEA-COMP:10271"/>
        <dbReference type="Rhea" id="RHEA-COMP:10272"/>
        <dbReference type="ChEBI" id="CHEBI:15378"/>
        <dbReference type="ChEBI" id="CHEBI:30011"/>
        <dbReference type="ChEBI" id="CHEBI:57856"/>
        <dbReference type="ChEBI" id="CHEBI:59789"/>
        <dbReference type="ChEBI" id="CHEBI:61891"/>
        <dbReference type="EC" id="2.1.1.297"/>
    </reaction>
</comment>
<evidence type="ECO:0000256" key="4">
    <source>
        <dbReference type="ARBA" id="ARBA00022691"/>
    </source>
</evidence>
<evidence type="ECO:0000256" key="5">
    <source>
        <dbReference type="ARBA" id="ARBA00048391"/>
    </source>
</evidence>
<dbReference type="InterPro" id="IPR007848">
    <property type="entry name" value="Small_mtfrase_dom"/>
</dbReference>
<organism evidence="8">
    <name type="scientific">marine metagenome</name>
    <dbReference type="NCBI Taxonomy" id="408172"/>
    <lineage>
        <taxon>unclassified sequences</taxon>
        <taxon>metagenomes</taxon>
        <taxon>ecological metagenomes</taxon>
    </lineage>
</organism>
<gene>
    <name evidence="8" type="ORF">METZ01_LOCUS357624</name>
</gene>
<proteinExistence type="predicted"/>
<dbReference type="Gene3D" id="3.40.50.150">
    <property type="entry name" value="Vaccinia Virus protein VP39"/>
    <property type="match status" value="1"/>
</dbReference>
<dbReference type="SUPFAM" id="SSF53335">
    <property type="entry name" value="S-adenosyl-L-methionine-dependent methyltransferases"/>
    <property type="match status" value="1"/>
</dbReference>
<dbReference type="EMBL" id="UINC01126350">
    <property type="protein sequence ID" value="SVD04770.1"/>
    <property type="molecule type" value="Genomic_DNA"/>
</dbReference>
<protein>
    <recommendedName>
        <fullName evidence="1">peptide chain release factor N(5)-glutamine methyltransferase</fullName>
        <ecNumber evidence="1">2.1.1.297</ecNumber>
    </recommendedName>
</protein>
<accession>A0A382S4J1</accession>
<reference evidence="8" key="1">
    <citation type="submission" date="2018-05" db="EMBL/GenBank/DDBJ databases">
        <authorList>
            <person name="Lanie J.A."/>
            <person name="Ng W.-L."/>
            <person name="Kazmierczak K.M."/>
            <person name="Andrzejewski T.M."/>
            <person name="Davidsen T.M."/>
            <person name="Wayne K.J."/>
            <person name="Tettelin H."/>
            <person name="Glass J.I."/>
            <person name="Rusch D."/>
            <person name="Podicherti R."/>
            <person name="Tsui H.-C.T."/>
            <person name="Winkler M.E."/>
        </authorList>
    </citation>
    <scope>NUCLEOTIDE SEQUENCE</scope>
</reference>
<evidence type="ECO:0000256" key="1">
    <source>
        <dbReference type="ARBA" id="ARBA00012771"/>
    </source>
</evidence>
<evidence type="ECO:0000256" key="2">
    <source>
        <dbReference type="ARBA" id="ARBA00022603"/>
    </source>
</evidence>
<dbReference type="GO" id="GO:0032259">
    <property type="term" value="P:methylation"/>
    <property type="evidence" value="ECO:0007669"/>
    <property type="project" value="UniProtKB-KW"/>
</dbReference>
<dbReference type="PANTHER" id="PTHR18895:SF74">
    <property type="entry name" value="MTRF1L RELEASE FACTOR GLUTAMINE METHYLTRANSFERASE"/>
    <property type="match status" value="1"/>
</dbReference>